<dbReference type="EMBL" id="CCNE01000005">
    <property type="protein sequence ID" value="CDX50675.1"/>
    <property type="molecule type" value="Genomic_DNA"/>
</dbReference>
<dbReference type="STRING" id="69974.MPLDJ20_20736"/>
<protein>
    <submittedName>
        <fullName evidence="2">Uncharacterized protein</fullName>
    </submittedName>
</protein>
<reference evidence="2 5" key="2">
    <citation type="submission" date="2014-08" db="EMBL/GenBank/DDBJ databases">
        <authorList>
            <person name="Moulin Lionel"/>
        </authorList>
    </citation>
    <scope>NUCLEOTIDE SEQUENCE [LARGE SCALE GENOMIC DNA]</scope>
</reference>
<dbReference type="InterPro" id="IPR058110">
    <property type="entry name" value="GCG_CRPN_dom"/>
</dbReference>
<organism evidence="2 4">
    <name type="scientific">Mesorhizobium plurifarium</name>
    <dbReference type="NCBI Taxonomy" id="69974"/>
    <lineage>
        <taxon>Bacteria</taxon>
        <taxon>Pseudomonadati</taxon>
        <taxon>Pseudomonadota</taxon>
        <taxon>Alphaproteobacteria</taxon>
        <taxon>Hyphomicrobiales</taxon>
        <taxon>Phyllobacteriaceae</taxon>
        <taxon>Mesorhizobium</taxon>
    </lineage>
</organism>
<evidence type="ECO:0000256" key="1">
    <source>
        <dbReference type="SAM" id="SignalP"/>
    </source>
</evidence>
<accession>A0A090DKV4</accession>
<evidence type="ECO:0000313" key="4">
    <source>
        <dbReference type="Proteomes" id="UP000045285"/>
    </source>
</evidence>
<name>A0A090DKV4_MESPL</name>
<proteinExistence type="predicted"/>
<dbReference type="AlphaFoldDB" id="A0A090DKV4"/>
<evidence type="ECO:0000313" key="3">
    <source>
        <dbReference type="EMBL" id="CDX50675.1"/>
    </source>
</evidence>
<feature type="chain" id="PRO_5010406285" evidence="1">
    <location>
        <begin position="24"/>
        <end position="94"/>
    </location>
</feature>
<sequence>MNSLTKYSLAAALAIGGTAAASAAWAMPIAPVAPPAMIEHVAWGCGPGWHPNRWGRCVPNRRVIYPGYYYWGGPRVYIGPVWHPYHRWHHWRRW</sequence>
<keyword evidence="1" id="KW-0732">Signal</keyword>
<evidence type="ECO:0000313" key="2">
    <source>
        <dbReference type="EMBL" id="CDX16801.1"/>
    </source>
</evidence>
<dbReference type="EMBL" id="CCMZ01000015">
    <property type="protein sequence ID" value="CDX16801.1"/>
    <property type="molecule type" value="Genomic_DNA"/>
</dbReference>
<keyword evidence="4" id="KW-1185">Reference proteome</keyword>
<reference evidence="4" key="1">
    <citation type="submission" date="2014-08" db="EMBL/GenBank/DDBJ databases">
        <authorList>
            <person name="Moulin L."/>
        </authorList>
    </citation>
    <scope>NUCLEOTIDE SEQUENCE [LARGE SCALE GENOMIC DNA]</scope>
</reference>
<dbReference type="Proteomes" id="UP000046122">
    <property type="component" value="Unassembled WGS sequence"/>
</dbReference>
<evidence type="ECO:0000313" key="5">
    <source>
        <dbReference type="Proteomes" id="UP000046122"/>
    </source>
</evidence>
<dbReference type="NCBIfam" id="NF047412">
    <property type="entry name" value="sig_GCG_CRPN_rpt"/>
    <property type="match status" value="1"/>
</dbReference>
<feature type="signal peptide" evidence="1">
    <location>
        <begin position="1"/>
        <end position="23"/>
    </location>
</feature>
<dbReference type="Proteomes" id="UP000045285">
    <property type="component" value="Unassembled WGS sequence"/>
</dbReference>
<gene>
    <name evidence="2" type="ORF">MPL3356_220222</name>
    <name evidence="3" type="ORF">MPL3365_130081</name>
</gene>